<evidence type="ECO:0000313" key="3">
    <source>
        <dbReference type="Proteomes" id="UP000186309"/>
    </source>
</evidence>
<accession>A0A1U7CWP6</accession>
<evidence type="ECO:0000313" key="2">
    <source>
        <dbReference type="EMBL" id="APW63303.1"/>
    </source>
</evidence>
<dbReference type="RefSeq" id="WP_168189449.1">
    <property type="nucleotide sequence ID" value="NZ_CP019082.1"/>
</dbReference>
<reference evidence="3" key="1">
    <citation type="submission" date="2016-12" db="EMBL/GenBank/DDBJ databases">
        <title>Comparative genomics of four Isosphaeraceae planctomycetes: a common pool of plasmids and glycoside hydrolase genes.</title>
        <authorList>
            <person name="Ivanova A."/>
        </authorList>
    </citation>
    <scope>NUCLEOTIDE SEQUENCE [LARGE SCALE GENOMIC DNA]</scope>
    <source>
        <strain evidence="3">PX4</strain>
    </source>
</reference>
<proteinExistence type="predicted"/>
<evidence type="ECO:0000256" key="1">
    <source>
        <dbReference type="SAM" id="Phobius"/>
    </source>
</evidence>
<dbReference type="Proteomes" id="UP000186309">
    <property type="component" value="Chromosome"/>
</dbReference>
<gene>
    <name evidence="2" type="ORF">BSF38_04867</name>
</gene>
<keyword evidence="1" id="KW-0812">Transmembrane</keyword>
<protein>
    <submittedName>
        <fullName evidence="2">Uncharacterized protein</fullName>
    </submittedName>
</protein>
<dbReference type="STRING" id="1387353.BSF38_04867"/>
<name>A0A1U7CWP6_9BACT</name>
<sequence length="45" mass="5092">MDRFWITSPAVFYGIGGLLVAYVLYMMVVRRKGERSDLAGRGPEL</sequence>
<keyword evidence="3" id="KW-1185">Reference proteome</keyword>
<keyword evidence="1" id="KW-0472">Membrane</keyword>
<organism evidence="2 3">
    <name type="scientific">Paludisphaera borealis</name>
    <dbReference type="NCBI Taxonomy" id="1387353"/>
    <lineage>
        <taxon>Bacteria</taxon>
        <taxon>Pseudomonadati</taxon>
        <taxon>Planctomycetota</taxon>
        <taxon>Planctomycetia</taxon>
        <taxon>Isosphaerales</taxon>
        <taxon>Isosphaeraceae</taxon>
        <taxon>Paludisphaera</taxon>
    </lineage>
</organism>
<dbReference type="AlphaFoldDB" id="A0A1U7CWP6"/>
<feature type="transmembrane region" description="Helical" evidence="1">
    <location>
        <begin position="6"/>
        <end position="25"/>
    </location>
</feature>
<dbReference type="EMBL" id="CP019082">
    <property type="protein sequence ID" value="APW63303.1"/>
    <property type="molecule type" value="Genomic_DNA"/>
</dbReference>
<keyword evidence="1" id="KW-1133">Transmembrane helix</keyword>
<dbReference type="KEGG" id="pbor:BSF38_04867"/>